<dbReference type="PANTHER" id="PTHR43304:SF1">
    <property type="entry name" value="PAC DOMAIN-CONTAINING PROTEIN"/>
    <property type="match status" value="1"/>
</dbReference>
<dbReference type="InterPro" id="IPR052162">
    <property type="entry name" value="Sensor_kinase/Photoreceptor"/>
</dbReference>
<reference evidence="8" key="1">
    <citation type="journal article" date="2015" name="Nature">
        <title>Complex archaea that bridge the gap between prokaryotes and eukaryotes.</title>
        <authorList>
            <person name="Spang A."/>
            <person name="Saw J.H."/>
            <person name="Jorgensen S.L."/>
            <person name="Zaremba-Niedzwiedzka K."/>
            <person name="Martijn J."/>
            <person name="Lind A.E."/>
            <person name="van Eijk R."/>
            <person name="Schleper C."/>
            <person name="Guy L."/>
            <person name="Ettema T.J."/>
        </authorList>
    </citation>
    <scope>NUCLEOTIDE SEQUENCE</scope>
</reference>
<keyword evidence="4" id="KW-0808">Transferase</keyword>
<feature type="domain" description="PAS" evidence="6">
    <location>
        <begin position="106"/>
        <end position="153"/>
    </location>
</feature>
<dbReference type="SMART" id="SM00086">
    <property type="entry name" value="PAC"/>
    <property type="match status" value="2"/>
</dbReference>
<keyword evidence="5" id="KW-0418">Kinase</keyword>
<proteinExistence type="predicted"/>
<evidence type="ECO:0000259" key="7">
    <source>
        <dbReference type="PROSITE" id="PS50113"/>
    </source>
</evidence>
<name>A0A0F8Z0H3_9ZZZZ</name>
<evidence type="ECO:0000313" key="8">
    <source>
        <dbReference type="EMBL" id="KKK53681.1"/>
    </source>
</evidence>
<dbReference type="EMBL" id="LAZR01066380">
    <property type="protein sequence ID" value="KKK53681.1"/>
    <property type="molecule type" value="Genomic_DNA"/>
</dbReference>
<protein>
    <recommendedName>
        <fullName evidence="2">histidine kinase</fullName>
        <ecNumber evidence="2">2.7.13.3</ecNumber>
    </recommendedName>
</protein>
<gene>
    <name evidence="8" type="ORF">LCGC14_3092350</name>
</gene>
<dbReference type="GO" id="GO:0004673">
    <property type="term" value="F:protein histidine kinase activity"/>
    <property type="evidence" value="ECO:0007669"/>
    <property type="project" value="UniProtKB-EC"/>
</dbReference>
<dbReference type="Gene3D" id="2.10.70.100">
    <property type="match status" value="1"/>
</dbReference>
<sequence length="346" mass="40798">LKKENLINKRVLEVLPKTESHWIDTYGKVAVTGEPASFENYSKEVQKWYSVHAYSPGKNKFAVIFNDITERKLAEEELRENQERMLNAQQVAKFGFFDWNIVTGELYWSDETYRHIGFKPNEIVPNYQVFQERVHPDDWDHVQEHIDAAIKDDIPYNIDFRFVHPSGKHCYVNVYGEATRDENGKAIRFFGTQIDITERKRVEEELESIFNLSVDMICIASMTHFIKVSPSFEKVLGYTEDELLRIPYIELIHPDDIQPTKDTLEEKLKKGEPAIGFHNRYRHKDGSYRWFEWMTKPILERGLLYAIARDITERKRAEEALKKKAQQIQKLLDAFPCFAMILKSDR</sequence>
<dbReference type="InterPro" id="IPR013655">
    <property type="entry name" value="PAS_fold_3"/>
</dbReference>
<dbReference type="InterPro" id="IPR000014">
    <property type="entry name" value="PAS"/>
</dbReference>
<comment type="caution">
    <text evidence="8">The sequence shown here is derived from an EMBL/GenBank/DDBJ whole genome shotgun (WGS) entry which is preliminary data.</text>
</comment>
<dbReference type="InterPro" id="IPR001610">
    <property type="entry name" value="PAC"/>
</dbReference>
<feature type="domain" description="PAC" evidence="7">
    <location>
        <begin position="275"/>
        <end position="323"/>
    </location>
</feature>
<feature type="non-terminal residue" evidence="8">
    <location>
        <position position="346"/>
    </location>
</feature>
<evidence type="ECO:0000256" key="2">
    <source>
        <dbReference type="ARBA" id="ARBA00012438"/>
    </source>
</evidence>
<evidence type="ECO:0000256" key="4">
    <source>
        <dbReference type="ARBA" id="ARBA00022679"/>
    </source>
</evidence>
<accession>A0A0F8Z0H3</accession>
<evidence type="ECO:0000256" key="5">
    <source>
        <dbReference type="ARBA" id="ARBA00022777"/>
    </source>
</evidence>
<dbReference type="PROSITE" id="PS50112">
    <property type="entry name" value="PAS"/>
    <property type="match status" value="2"/>
</dbReference>
<dbReference type="InterPro" id="IPR000700">
    <property type="entry name" value="PAS-assoc_C"/>
</dbReference>
<dbReference type="CDD" id="cd00130">
    <property type="entry name" value="PAS"/>
    <property type="match status" value="2"/>
</dbReference>
<dbReference type="SUPFAM" id="SSF55785">
    <property type="entry name" value="PYP-like sensor domain (PAS domain)"/>
    <property type="match status" value="2"/>
</dbReference>
<dbReference type="EC" id="2.7.13.3" evidence="2"/>
<dbReference type="NCBIfam" id="TIGR00229">
    <property type="entry name" value="sensory_box"/>
    <property type="match status" value="2"/>
</dbReference>
<organism evidence="8">
    <name type="scientific">marine sediment metagenome</name>
    <dbReference type="NCBI Taxonomy" id="412755"/>
    <lineage>
        <taxon>unclassified sequences</taxon>
        <taxon>metagenomes</taxon>
        <taxon>ecological metagenomes</taxon>
    </lineage>
</organism>
<feature type="domain" description="PAS" evidence="6">
    <location>
        <begin position="198"/>
        <end position="271"/>
    </location>
</feature>
<evidence type="ECO:0000256" key="1">
    <source>
        <dbReference type="ARBA" id="ARBA00000085"/>
    </source>
</evidence>
<dbReference type="Gene3D" id="3.30.450.20">
    <property type="entry name" value="PAS domain"/>
    <property type="match status" value="3"/>
</dbReference>
<feature type="non-terminal residue" evidence="8">
    <location>
        <position position="1"/>
    </location>
</feature>
<dbReference type="PROSITE" id="PS50113">
    <property type="entry name" value="PAC"/>
    <property type="match status" value="2"/>
</dbReference>
<comment type="catalytic activity">
    <reaction evidence="1">
        <text>ATP + protein L-histidine = ADP + protein N-phospho-L-histidine.</text>
        <dbReference type="EC" id="2.7.13.3"/>
    </reaction>
</comment>
<dbReference type="InterPro" id="IPR035965">
    <property type="entry name" value="PAS-like_dom_sf"/>
</dbReference>
<dbReference type="SMART" id="SM00091">
    <property type="entry name" value="PAS"/>
    <property type="match status" value="2"/>
</dbReference>
<dbReference type="AlphaFoldDB" id="A0A0F8Z0H3"/>
<evidence type="ECO:0000256" key="3">
    <source>
        <dbReference type="ARBA" id="ARBA00022553"/>
    </source>
</evidence>
<dbReference type="Pfam" id="PF08447">
    <property type="entry name" value="PAS_3"/>
    <property type="match status" value="2"/>
</dbReference>
<keyword evidence="3" id="KW-0597">Phosphoprotein</keyword>
<feature type="domain" description="PAC" evidence="7">
    <location>
        <begin position="156"/>
        <end position="208"/>
    </location>
</feature>
<dbReference type="PANTHER" id="PTHR43304">
    <property type="entry name" value="PHYTOCHROME-LIKE PROTEIN CPH1"/>
    <property type="match status" value="1"/>
</dbReference>
<evidence type="ECO:0000259" key="6">
    <source>
        <dbReference type="PROSITE" id="PS50112"/>
    </source>
</evidence>